<dbReference type="Gene3D" id="3.30.430.20">
    <property type="entry name" value="Gnk2 domain, C-X8-C-X2-C motif"/>
    <property type="match status" value="1"/>
</dbReference>
<evidence type="ECO:0000313" key="6">
    <source>
        <dbReference type="Proteomes" id="UP001634007"/>
    </source>
</evidence>
<feature type="domain" description="Gnk2-homologous" evidence="4">
    <location>
        <begin position="28"/>
        <end position="129"/>
    </location>
</feature>
<organism evidence="5 6">
    <name type="scientific">Eucalyptus globulus</name>
    <name type="common">Tasmanian blue gum</name>
    <dbReference type="NCBI Taxonomy" id="34317"/>
    <lineage>
        <taxon>Eukaryota</taxon>
        <taxon>Viridiplantae</taxon>
        <taxon>Streptophyta</taxon>
        <taxon>Embryophyta</taxon>
        <taxon>Tracheophyta</taxon>
        <taxon>Spermatophyta</taxon>
        <taxon>Magnoliopsida</taxon>
        <taxon>eudicotyledons</taxon>
        <taxon>Gunneridae</taxon>
        <taxon>Pentapetalae</taxon>
        <taxon>rosids</taxon>
        <taxon>malvids</taxon>
        <taxon>Myrtales</taxon>
        <taxon>Myrtaceae</taxon>
        <taxon>Myrtoideae</taxon>
        <taxon>Eucalypteae</taxon>
        <taxon>Eucalyptus</taxon>
    </lineage>
</organism>
<comment type="caution">
    <text evidence="5">The sequence shown here is derived from an EMBL/GenBank/DDBJ whole genome shotgun (WGS) entry which is preliminary data.</text>
</comment>
<keyword evidence="6" id="KW-1185">Reference proteome</keyword>
<evidence type="ECO:0000256" key="3">
    <source>
        <dbReference type="SAM" id="SignalP"/>
    </source>
</evidence>
<dbReference type="InterPro" id="IPR038408">
    <property type="entry name" value="GNK2_sf"/>
</dbReference>
<dbReference type="PROSITE" id="PS51473">
    <property type="entry name" value="GNK2"/>
    <property type="match status" value="1"/>
</dbReference>
<evidence type="ECO:0000256" key="1">
    <source>
        <dbReference type="ARBA" id="ARBA00022729"/>
    </source>
</evidence>
<protein>
    <recommendedName>
        <fullName evidence="4">Gnk2-homologous domain-containing protein</fullName>
    </recommendedName>
</protein>
<proteinExistence type="predicted"/>
<evidence type="ECO:0000313" key="5">
    <source>
        <dbReference type="EMBL" id="KAL3738032.1"/>
    </source>
</evidence>
<dbReference type="EMBL" id="JBJKBG010000005">
    <property type="protein sequence ID" value="KAL3738032.1"/>
    <property type="molecule type" value="Genomic_DNA"/>
</dbReference>
<name>A0ABD3KFA3_EUCGL</name>
<accession>A0ABD3KFA3</accession>
<dbReference type="AlphaFoldDB" id="A0ABD3KFA3"/>
<dbReference type="Pfam" id="PF01657">
    <property type="entry name" value="Stress-antifung"/>
    <property type="match status" value="1"/>
</dbReference>
<feature type="chain" id="PRO_5044847720" description="Gnk2-homologous domain-containing protein" evidence="3">
    <location>
        <begin position="24"/>
        <end position="130"/>
    </location>
</feature>
<dbReference type="InterPro" id="IPR002902">
    <property type="entry name" value="GNK2"/>
</dbReference>
<sequence length="130" mass="13808">MILAHKLIFLIVSSPSAIVSVAADHTGFAVLSYQCSSDAYSMGASYGDAVSAVVRALVDSNDCSAQSRPSDPGDPVCYGHATCCVGIGKSECATCIQYAANFLGNRYPMNYGAQTQIQSCRERYPFTESK</sequence>
<gene>
    <name evidence="5" type="ORF">ACJRO7_019544</name>
</gene>
<keyword evidence="2" id="KW-0677">Repeat</keyword>
<reference evidence="5 6" key="1">
    <citation type="submission" date="2024-11" db="EMBL/GenBank/DDBJ databases">
        <title>Chromosome-level genome assembly of Eucalyptus globulus Labill. provides insights into its genome evolution.</title>
        <authorList>
            <person name="Li X."/>
        </authorList>
    </citation>
    <scope>NUCLEOTIDE SEQUENCE [LARGE SCALE GENOMIC DNA]</scope>
    <source>
        <strain evidence="5">CL2024</strain>
        <tissue evidence="5">Fresh tender leaves</tissue>
    </source>
</reference>
<dbReference type="Proteomes" id="UP001634007">
    <property type="component" value="Unassembled WGS sequence"/>
</dbReference>
<keyword evidence="1 3" id="KW-0732">Signal</keyword>
<feature type="signal peptide" evidence="3">
    <location>
        <begin position="1"/>
        <end position="23"/>
    </location>
</feature>
<evidence type="ECO:0000256" key="2">
    <source>
        <dbReference type="ARBA" id="ARBA00022737"/>
    </source>
</evidence>
<evidence type="ECO:0000259" key="4">
    <source>
        <dbReference type="PROSITE" id="PS51473"/>
    </source>
</evidence>